<keyword evidence="5" id="KW-0378">Hydrolase</keyword>
<feature type="domain" description="Alpha-L-arabinofuranosidase C-terminal" evidence="8">
    <location>
        <begin position="468"/>
        <end position="644"/>
    </location>
</feature>
<accession>A0A511YPW3</accession>
<evidence type="ECO:0000256" key="2">
    <source>
        <dbReference type="ARBA" id="ARBA00007186"/>
    </source>
</evidence>
<dbReference type="Pfam" id="PF06964">
    <property type="entry name" value="Alpha-L-AF_C"/>
    <property type="match status" value="1"/>
</dbReference>
<dbReference type="SMART" id="SM00813">
    <property type="entry name" value="Alpha-L-AF_C"/>
    <property type="match status" value="1"/>
</dbReference>
<dbReference type="InterPro" id="IPR051563">
    <property type="entry name" value="Glycosyl_Hydrolase_51"/>
</dbReference>
<dbReference type="PANTHER" id="PTHR31776:SF0">
    <property type="entry name" value="ALPHA-L-ARABINOFURANOSIDASE 1"/>
    <property type="match status" value="1"/>
</dbReference>
<dbReference type="Gene3D" id="2.60.40.1180">
    <property type="entry name" value="Golgi alpha-mannosidase II"/>
    <property type="match status" value="1"/>
</dbReference>
<evidence type="ECO:0000259" key="8">
    <source>
        <dbReference type="SMART" id="SM00813"/>
    </source>
</evidence>
<feature type="signal peptide" evidence="7">
    <location>
        <begin position="1"/>
        <end position="25"/>
    </location>
</feature>
<dbReference type="Proteomes" id="UP000321863">
    <property type="component" value="Unassembled WGS sequence"/>
</dbReference>
<dbReference type="InterPro" id="IPR055235">
    <property type="entry name" value="ASD1_cat"/>
</dbReference>
<dbReference type="Pfam" id="PF22848">
    <property type="entry name" value="ASD1_dom"/>
    <property type="match status" value="1"/>
</dbReference>
<feature type="chain" id="PRO_5021783775" description="non-reducing end alpha-L-arabinofuranosidase" evidence="7">
    <location>
        <begin position="26"/>
        <end position="653"/>
    </location>
</feature>
<dbReference type="InterPro" id="IPR010720">
    <property type="entry name" value="Alpha-L-AF_C"/>
</dbReference>
<keyword evidence="6" id="KW-0325">Glycoprotein</keyword>
<protein>
    <recommendedName>
        <fullName evidence="3">non-reducing end alpha-L-arabinofuranosidase</fullName>
        <ecNumber evidence="3">3.2.1.55</ecNumber>
    </recommendedName>
</protein>
<dbReference type="SUPFAM" id="SSF51445">
    <property type="entry name" value="(Trans)glycosidases"/>
    <property type="match status" value="1"/>
</dbReference>
<comment type="caution">
    <text evidence="9">The sequence shown here is derived from an EMBL/GenBank/DDBJ whole genome shotgun (WGS) entry which is preliminary data.</text>
</comment>
<dbReference type="RefSeq" id="WP_146942827.1">
    <property type="nucleotide sequence ID" value="NZ_BJYJ01000020.1"/>
</dbReference>
<dbReference type="InterPro" id="IPR013780">
    <property type="entry name" value="Glyco_hydro_b"/>
</dbReference>
<dbReference type="AlphaFoldDB" id="A0A511YPW3"/>
<sequence>MNLFKRKLILLFSCFCIVSVLFSQSASGTVLQLDMNTTGIKIQPTMYGIFFEDINQAADGGLYAELVKNRSFEFTEPLTGWKQPNTRYQSENPDSGYATVFNNPNKTNHNYLRVTVGNDKNYQLVNEGFRGIGIQKEASYDFSCLLAKGEVNIRTVKAELVDENNKVVASAEVKITNPGWQKYSVAMKASRTVEKGKLRLTFTGKGTLLMDMVSLFPQDTWKGRKGGLRQDLVQKLYDLKPGFVRFPGGCIVEGRTLANRYQWKKTIGDVADRELIINRWNTEFSHRSSPDYFQTFGLGFMEYFQLAEDLGAAPLPILSCGMACQFNTGELVRMEDLDPYVQDALDLIEFANGDPAKTKWGKFRAELGHPQPFNLKFIGVGNEQWGPDYLERYRIFEHAIHSRYPEINIVSGSGPYSDGEYFDYGWKELKKLDPQLIDEHYYKPPQWFLENAARYDRYDRSGPKVFAGEYAAHSGSGDDGRKRNNWEAALSEAAFMTGLERNADVVYMSSYAPLFAHTDNWQWAPDLIWFNNLGSYATPSYYVQQLFSVNKGSPLTEKQRLYASAVKDALKKEVIVKIVNVDGTDREVEVVPSHPVAVKKLSETVLTASKPDDTNTFGREHIIPAEKEVLIKNRKIVASVPARSLVILKMKIR</sequence>
<evidence type="ECO:0000313" key="10">
    <source>
        <dbReference type="Proteomes" id="UP000321863"/>
    </source>
</evidence>
<dbReference type="InterPro" id="IPR017853">
    <property type="entry name" value="GH"/>
</dbReference>
<comment type="catalytic activity">
    <reaction evidence="1">
        <text>Hydrolysis of terminal non-reducing alpha-L-arabinofuranoside residues in alpha-L-arabinosides.</text>
        <dbReference type="EC" id="3.2.1.55"/>
    </reaction>
</comment>
<evidence type="ECO:0000256" key="6">
    <source>
        <dbReference type="ARBA" id="ARBA00023180"/>
    </source>
</evidence>
<keyword evidence="4 7" id="KW-0732">Signal</keyword>
<dbReference type="OrthoDB" id="9758333at2"/>
<evidence type="ECO:0000256" key="7">
    <source>
        <dbReference type="SAM" id="SignalP"/>
    </source>
</evidence>
<dbReference type="Gene3D" id="3.20.20.80">
    <property type="entry name" value="Glycosidases"/>
    <property type="match status" value="1"/>
</dbReference>
<evidence type="ECO:0000256" key="5">
    <source>
        <dbReference type="ARBA" id="ARBA00022801"/>
    </source>
</evidence>
<dbReference type="PANTHER" id="PTHR31776">
    <property type="entry name" value="ALPHA-L-ARABINOFURANOSIDASE 1"/>
    <property type="match status" value="1"/>
</dbReference>
<dbReference type="GO" id="GO:0046373">
    <property type="term" value="P:L-arabinose metabolic process"/>
    <property type="evidence" value="ECO:0007669"/>
    <property type="project" value="InterPro"/>
</dbReference>
<evidence type="ECO:0000256" key="4">
    <source>
        <dbReference type="ARBA" id="ARBA00022729"/>
    </source>
</evidence>
<keyword evidence="10" id="KW-1185">Reference proteome</keyword>
<comment type="similarity">
    <text evidence="2">Belongs to the glycosyl hydrolase 51 family.</text>
</comment>
<dbReference type="Gene3D" id="2.60.120.260">
    <property type="entry name" value="Galactose-binding domain-like"/>
    <property type="match status" value="1"/>
</dbReference>
<organism evidence="9 10">
    <name type="scientific">Chryseobacterium hagamense</name>
    <dbReference type="NCBI Taxonomy" id="395935"/>
    <lineage>
        <taxon>Bacteria</taxon>
        <taxon>Pseudomonadati</taxon>
        <taxon>Bacteroidota</taxon>
        <taxon>Flavobacteriia</taxon>
        <taxon>Flavobacteriales</taxon>
        <taxon>Weeksellaceae</taxon>
        <taxon>Chryseobacterium group</taxon>
        <taxon>Chryseobacterium</taxon>
    </lineage>
</organism>
<dbReference type="SUPFAM" id="SSF51011">
    <property type="entry name" value="Glycosyl hydrolase domain"/>
    <property type="match status" value="1"/>
</dbReference>
<dbReference type="GO" id="GO:0046556">
    <property type="term" value="F:alpha-L-arabinofuranosidase activity"/>
    <property type="evidence" value="ECO:0007669"/>
    <property type="project" value="UniProtKB-EC"/>
</dbReference>
<name>A0A511YPW3_9FLAO</name>
<reference evidence="9 10" key="1">
    <citation type="submission" date="2019-07" db="EMBL/GenBank/DDBJ databases">
        <title>Whole genome shotgun sequence of Chryseobacterium hagamense NBRC 105253.</title>
        <authorList>
            <person name="Hosoyama A."/>
            <person name="Uohara A."/>
            <person name="Ohji S."/>
            <person name="Ichikawa N."/>
        </authorList>
    </citation>
    <scope>NUCLEOTIDE SEQUENCE [LARGE SCALE GENOMIC DNA]</scope>
    <source>
        <strain evidence="9 10">NBRC 105253</strain>
    </source>
</reference>
<dbReference type="EC" id="3.2.1.55" evidence="3"/>
<evidence type="ECO:0000256" key="3">
    <source>
        <dbReference type="ARBA" id="ARBA00012670"/>
    </source>
</evidence>
<evidence type="ECO:0000313" key="9">
    <source>
        <dbReference type="EMBL" id="GEN77242.1"/>
    </source>
</evidence>
<proteinExistence type="inferred from homology"/>
<evidence type="ECO:0000256" key="1">
    <source>
        <dbReference type="ARBA" id="ARBA00001462"/>
    </source>
</evidence>
<gene>
    <name evidence="9" type="ORF">CHA01nite_29820</name>
</gene>
<dbReference type="EMBL" id="BJYJ01000020">
    <property type="protein sequence ID" value="GEN77242.1"/>
    <property type="molecule type" value="Genomic_DNA"/>
</dbReference>